<evidence type="ECO:0008006" key="3">
    <source>
        <dbReference type="Google" id="ProtNLM"/>
    </source>
</evidence>
<dbReference type="PIRSF" id="PIRSF010372">
    <property type="entry name" value="PaiB"/>
    <property type="match status" value="1"/>
</dbReference>
<dbReference type="PANTHER" id="PTHR35802">
    <property type="entry name" value="PROTEASE SYNTHASE AND SPORULATION PROTEIN PAI 2"/>
    <property type="match status" value="1"/>
</dbReference>
<organism evidence="2">
    <name type="scientific">marine metagenome</name>
    <dbReference type="NCBI Taxonomy" id="408172"/>
    <lineage>
        <taxon>unclassified sequences</taxon>
        <taxon>metagenomes</taxon>
        <taxon>ecological metagenomes</taxon>
    </lineage>
</organism>
<accession>A0A382URW3</accession>
<dbReference type="PANTHER" id="PTHR35802:SF1">
    <property type="entry name" value="PROTEASE SYNTHASE AND SPORULATION PROTEIN PAI 2"/>
    <property type="match status" value="1"/>
</dbReference>
<feature type="region of interest" description="Disordered" evidence="1">
    <location>
        <begin position="162"/>
        <end position="192"/>
    </location>
</feature>
<evidence type="ECO:0000313" key="2">
    <source>
        <dbReference type="EMBL" id="SVD36986.1"/>
    </source>
</evidence>
<protein>
    <recommendedName>
        <fullName evidence="3">Transcriptional regulator</fullName>
    </recommendedName>
</protein>
<feature type="compositionally biased region" description="Basic and acidic residues" evidence="1">
    <location>
        <begin position="166"/>
        <end position="192"/>
    </location>
</feature>
<dbReference type="InterPro" id="IPR007396">
    <property type="entry name" value="TR_PAI2-type"/>
</dbReference>
<sequence>VDEEAIHRLVHENPFGMLLINGEQVPEVTHLPMHLQANPSQDRILGHLALANPHAAMIQDGKPALAIFSGLHAYISPRWYVNEDQVPTWNYQVVHAHGILRRIDDEPEFMQLLDMLTHDHESDADQPWKADWSNEKISRLLKTIVGFELQVEHWEGKSKLGQNRAAADRNSLKAHLERSEDATKNKLAEAME</sequence>
<dbReference type="AlphaFoldDB" id="A0A382URW3"/>
<proteinExistence type="predicted"/>
<reference evidence="2" key="1">
    <citation type="submission" date="2018-05" db="EMBL/GenBank/DDBJ databases">
        <authorList>
            <person name="Lanie J.A."/>
            <person name="Ng W.-L."/>
            <person name="Kazmierczak K.M."/>
            <person name="Andrzejewski T.M."/>
            <person name="Davidsen T.M."/>
            <person name="Wayne K.J."/>
            <person name="Tettelin H."/>
            <person name="Glass J.I."/>
            <person name="Rusch D."/>
            <person name="Podicherti R."/>
            <person name="Tsui H.-C.T."/>
            <person name="Winkler M.E."/>
        </authorList>
    </citation>
    <scope>NUCLEOTIDE SEQUENCE</scope>
</reference>
<name>A0A382URW3_9ZZZZ</name>
<dbReference type="Pfam" id="PF04299">
    <property type="entry name" value="FMN_bind_2"/>
    <property type="match status" value="1"/>
</dbReference>
<dbReference type="SUPFAM" id="SSF50475">
    <property type="entry name" value="FMN-binding split barrel"/>
    <property type="match status" value="1"/>
</dbReference>
<gene>
    <name evidence="2" type="ORF">METZ01_LOCUS389840</name>
</gene>
<dbReference type="InterPro" id="IPR012349">
    <property type="entry name" value="Split_barrel_FMN-bd"/>
</dbReference>
<dbReference type="Gene3D" id="2.30.110.10">
    <property type="entry name" value="Electron Transport, Fmn-binding Protein, Chain A"/>
    <property type="match status" value="1"/>
</dbReference>
<evidence type="ECO:0000256" key="1">
    <source>
        <dbReference type="SAM" id="MobiDB-lite"/>
    </source>
</evidence>
<dbReference type="EMBL" id="UINC01146323">
    <property type="protein sequence ID" value="SVD36986.1"/>
    <property type="molecule type" value="Genomic_DNA"/>
</dbReference>
<feature type="non-terminal residue" evidence="2">
    <location>
        <position position="1"/>
    </location>
</feature>